<evidence type="ECO:0000256" key="1">
    <source>
        <dbReference type="ARBA" id="ARBA00010617"/>
    </source>
</evidence>
<keyword evidence="4" id="KW-0560">Oxidoreductase</keyword>
<dbReference type="PANTHER" id="PTHR24300:SF403">
    <property type="entry name" value="CYTOCHROME P450 306A1"/>
    <property type="match status" value="1"/>
</dbReference>
<dbReference type="PRINTS" id="PR00385">
    <property type="entry name" value="P450"/>
</dbReference>
<accession>A0ABP1R9U3</accession>
<sequence length="491" mass="56202">MITELVILIFVVFIFQRIFRKKDFSRLPAGPRSLPLLGNMLDMKRNGHLKLSEWAEEYGSLFTVRIGMKPALVVNDAKLMKELFGHSAATGKFKTTTILELTKGPYGVVSTEGELWHEQRQFLIRTLINFGFGKPTMEPLILADVQEAIDWMKKDMNEHGTVEVFNMYKSGVTNALWCIVSGERQSKDDHTFSLLIDAFVDSVQNSVKSGLFFLSWLKTIAPESSGYNFLVKTTDDLHDYVGKLFDKHRETFTPGSPRDVIDCYLEQLHNAKDPKSTFFGANGEKNSLATIIEIFEAGLITSSHTLNWLTLYLTHHQHIQAKLHEEIDRVVGQNRDPSLLDKPKMPYTEALIQEVLRITSLVPLGVMHELLHDIDFHGYRLPKGLLLIPNMYHIHHDKKTWGDPENFRPERFLNEDESRVIRSDALVAFQPGKRQCLGEPLAKDVLFLYVTKIFQNLHAFPDPSNPKPNFDYDDGIVLIANPYRVVMKSRF</sequence>
<comment type="similarity">
    <text evidence="1">Belongs to the cytochrome P450 family.</text>
</comment>
<dbReference type="PRINTS" id="PR00463">
    <property type="entry name" value="EP450I"/>
</dbReference>
<dbReference type="Pfam" id="PF00067">
    <property type="entry name" value="p450"/>
    <property type="match status" value="1"/>
</dbReference>
<dbReference type="InterPro" id="IPR050182">
    <property type="entry name" value="Cytochrome_P450_fam2"/>
</dbReference>
<keyword evidence="3" id="KW-0408">Iron</keyword>
<reference evidence="5 6" key="1">
    <citation type="submission" date="2024-08" db="EMBL/GenBank/DDBJ databases">
        <authorList>
            <person name="Cucini C."/>
            <person name="Frati F."/>
        </authorList>
    </citation>
    <scope>NUCLEOTIDE SEQUENCE [LARGE SCALE GENOMIC DNA]</scope>
</reference>
<evidence type="ECO:0000313" key="6">
    <source>
        <dbReference type="Proteomes" id="UP001642540"/>
    </source>
</evidence>
<dbReference type="Proteomes" id="UP001642540">
    <property type="component" value="Unassembled WGS sequence"/>
</dbReference>
<dbReference type="EMBL" id="CAXLJM020000068">
    <property type="protein sequence ID" value="CAL8123356.1"/>
    <property type="molecule type" value="Genomic_DNA"/>
</dbReference>
<dbReference type="SUPFAM" id="SSF48264">
    <property type="entry name" value="Cytochrome P450"/>
    <property type="match status" value="1"/>
</dbReference>
<keyword evidence="6" id="KW-1185">Reference proteome</keyword>
<name>A0ABP1R9U3_9HEXA</name>
<dbReference type="PANTHER" id="PTHR24300">
    <property type="entry name" value="CYTOCHROME P450 508A4-RELATED"/>
    <property type="match status" value="1"/>
</dbReference>
<evidence type="ECO:0008006" key="7">
    <source>
        <dbReference type="Google" id="ProtNLM"/>
    </source>
</evidence>
<keyword evidence="2" id="KW-0479">Metal-binding</keyword>
<evidence type="ECO:0000256" key="3">
    <source>
        <dbReference type="ARBA" id="ARBA00023004"/>
    </source>
</evidence>
<evidence type="ECO:0000313" key="5">
    <source>
        <dbReference type="EMBL" id="CAL8123356.1"/>
    </source>
</evidence>
<dbReference type="InterPro" id="IPR002401">
    <property type="entry name" value="Cyt_P450_E_grp-I"/>
</dbReference>
<dbReference type="Gene3D" id="1.10.630.10">
    <property type="entry name" value="Cytochrome P450"/>
    <property type="match status" value="1"/>
</dbReference>
<gene>
    <name evidence="5" type="ORF">ODALV1_LOCUS20175</name>
</gene>
<proteinExistence type="inferred from homology"/>
<organism evidence="5 6">
    <name type="scientific">Orchesella dallaii</name>
    <dbReference type="NCBI Taxonomy" id="48710"/>
    <lineage>
        <taxon>Eukaryota</taxon>
        <taxon>Metazoa</taxon>
        <taxon>Ecdysozoa</taxon>
        <taxon>Arthropoda</taxon>
        <taxon>Hexapoda</taxon>
        <taxon>Collembola</taxon>
        <taxon>Entomobryomorpha</taxon>
        <taxon>Entomobryoidea</taxon>
        <taxon>Orchesellidae</taxon>
        <taxon>Orchesellinae</taxon>
        <taxon>Orchesella</taxon>
    </lineage>
</organism>
<dbReference type="InterPro" id="IPR036396">
    <property type="entry name" value="Cyt_P450_sf"/>
</dbReference>
<dbReference type="InterPro" id="IPR001128">
    <property type="entry name" value="Cyt_P450"/>
</dbReference>
<evidence type="ECO:0000256" key="2">
    <source>
        <dbReference type="ARBA" id="ARBA00022723"/>
    </source>
</evidence>
<evidence type="ECO:0000256" key="4">
    <source>
        <dbReference type="ARBA" id="ARBA00023033"/>
    </source>
</evidence>
<protein>
    <recommendedName>
        <fullName evidence="7">Farnesoate epoxidase</fullName>
    </recommendedName>
</protein>
<comment type="caution">
    <text evidence="5">The sequence shown here is derived from an EMBL/GenBank/DDBJ whole genome shotgun (WGS) entry which is preliminary data.</text>
</comment>
<keyword evidence="4" id="KW-0503">Monooxygenase</keyword>